<dbReference type="SMART" id="SM00708">
    <property type="entry name" value="PhBP"/>
    <property type="match status" value="1"/>
</dbReference>
<dbReference type="GO" id="GO:0005615">
    <property type="term" value="C:extracellular space"/>
    <property type="evidence" value="ECO:0007669"/>
    <property type="project" value="TreeGrafter"/>
</dbReference>
<evidence type="ECO:0000256" key="3">
    <source>
        <dbReference type="ARBA" id="ARBA00022525"/>
    </source>
</evidence>
<feature type="transmembrane region" description="Helical" evidence="4">
    <location>
        <begin position="21"/>
        <end position="40"/>
    </location>
</feature>
<proteinExistence type="inferred from homology"/>
<keyword evidence="4" id="KW-0812">Transmembrane</keyword>
<dbReference type="CDD" id="cd23992">
    <property type="entry name" value="PBP_GOBP"/>
    <property type="match status" value="1"/>
</dbReference>
<dbReference type="PANTHER" id="PTHR11857:SF43">
    <property type="entry name" value="GEO07291P1-RELATED"/>
    <property type="match status" value="1"/>
</dbReference>
<gene>
    <name evidence="5" type="ORF">O3G_MSEX004904</name>
</gene>
<accession>A0A921YX92</accession>
<dbReference type="FunFam" id="1.10.238.20:FF:000001">
    <property type="entry name" value="General odorant-binding protein lush"/>
    <property type="match status" value="1"/>
</dbReference>
<dbReference type="PANTHER" id="PTHR11857">
    <property type="entry name" value="ODORANT BINDING PROTEIN-RELATED"/>
    <property type="match status" value="1"/>
</dbReference>
<sequence>MLCMHHCKLTIFVTTINMQSYLFLTLVLAVVGINADIVLLTDVQKEQSNANIAACIKESGVKPEILAEAKKGNYSEDEAMKEFLLCFFNKTGIMNADGKLNLDVALANLPPGVDKNEATKALEECQHKNGKDAADTAFTIFKCYSAATKTQVLF</sequence>
<reference evidence="5" key="2">
    <citation type="submission" date="2020-12" db="EMBL/GenBank/DDBJ databases">
        <authorList>
            <person name="Kanost M."/>
        </authorList>
    </citation>
    <scope>NUCLEOTIDE SEQUENCE</scope>
</reference>
<evidence type="ECO:0000256" key="2">
    <source>
        <dbReference type="ARBA" id="ARBA00008098"/>
    </source>
</evidence>
<evidence type="ECO:0000256" key="1">
    <source>
        <dbReference type="ARBA" id="ARBA00004613"/>
    </source>
</evidence>
<keyword evidence="4" id="KW-0472">Membrane</keyword>
<evidence type="ECO:0000256" key="4">
    <source>
        <dbReference type="SAM" id="Phobius"/>
    </source>
</evidence>
<dbReference type="Pfam" id="PF01395">
    <property type="entry name" value="PBP_GOBP"/>
    <property type="match status" value="1"/>
</dbReference>
<name>A0A921YX92_MANSE</name>
<protein>
    <submittedName>
        <fullName evidence="5">Uncharacterized protein</fullName>
    </submittedName>
</protein>
<evidence type="ECO:0000313" key="6">
    <source>
        <dbReference type="Proteomes" id="UP000791440"/>
    </source>
</evidence>
<comment type="caution">
    <text evidence="5">The sequence shown here is derived from an EMBL/GenBank/DDBJ whole genome shotgun (WGS) entry which is preliminary data.</text>
</comment>
<dbReference type="Proteomes" id="UP000791440">
    <property type="component" value="Unassembled WGS sequence"/>
</dbReference>
<keyword evidence="3" id="KW-0964">Secreted</keyword>
<reference evidence="5" key="1">
    <citation type="journal article" date="2016" name="Insect Biochem. Mol. Biol.">
        <title>Multifaceted biological insights from a draft genome sequence of the tobacco hornworm moth, Manduca sexta.</title>
        <authorList>
            <person name="Kanost M.R."/>
            <person name="Arrese E.L."/>
            <person name="Cao X."/>
            <person name="Chen Y.R."/>
            <person name="Chellapilla S."/>
            <person name="Goldsmith M.R."/>
            <person name="Grosse-Wilde E."/>
            <person name="Heckel D.G."/>
            <person name="Herndon N."/>
            <person name="Jiang H."/>
            <person name="Papanicolaou A."/>
            <person name="Qu J."/>
            <person name="Soulages J.L."/>
            <person name="Vogel H."/>
            <person name="Walters J."/>
            <person name="Waterhouse R.M."/>
            <person name="Ahn S.J."/>
            <person name="Almeida F.C."/>
            <person name="An C."/>
            <person name="Aqrawi P."/>
            <person name="Bretschneider A."/>
            <person name="Bryant W.B."/>
            <person name="Bucks S."/>
            <person name="Chao H."/>
            <person name="Chevignon G."/>
            <person name="Christen J.M."/>
            <person name="Clarke D.F."/>
            <person name="Dittmer N.T."/>
            <person name="Ferguson L.C.F."/>
            <person name="Garavelou S."/>
            <person name="Gordon K.H.J."/>
            <person name="Gunaratna R.T."/>
            <person name="Han Y."/>
            <person name="Hauser F."/>
            <person name="He Y."/>
            <person name="Heidel-Fischer H."/>
            <person name="Hirsh A."/>
            <person name="Hu Y."/>
            <person name="Jiang H."/>
            <person name="Kalra D."/>
            <person name="Klinner C."/>
            <person name="Konig C."/>
            <person name="Kovar C."/>
            <person name="Kroll A.R."/>
            <person name="Kuwar S.S."/>
            <person name="Lee S.L."/>
            <person name="Lehman R."/>
            <person name="Li K."/>
            <person name="Li Z."/>
            <person name="Liang H."/>
            <person name="Lovelace S."/>
            <person name="Lu Z."/>
            <person name="Mansfield J.H."/>
            <person name="McCulloch K.J."/>
            <person name="Mathew T."/>
            <person name="Morton B."/>
            <person name="Muzny D.M."/>
            <person name="Neunemann D."/>
            <person name="Ongeri F."/>
            <person name="Pauchet Y."/>
            <person name="Pu L.L."/>
            <person name="Pyrousis I."/>
            <person name="Rao X.J."/>
            <person name="Redding A."/>
            <person name="Roesel C."/>
            <person name="Sanchez-Gracia A."/>
            <person name="Schaack S."/>
            <person name="Shukla A."/>
            <person name="Tetreau G."/>
            <person name="Wang Y."/>
            <person name="Xiong G.H."/>
            <person name="Traut W."/>
            <person name="Walsh T.K."/>
            <person name="Worley K.C."/>
            <person name="Wu D."/>
            <person name="Wu W."/>
            <person name="Wu Y.Q."/>
            <person name="Zhang X."/>
            <person name="Zou Z."/>
            <person name="Zucker H."/>
            <person name="Briscoe A.D."/>
            <person name="Burmester T."/>
            <person name="Clem R.J."/>
            <person name="Feyereisen R."/>
            <person name="Grimmelikhuijzen C.J.P."/>
            <person name="Hamodrakas S.J."/>
            <person name="Hansson B.S."/>
            <person name="Huguet E."/>
            <person name="Jermiin L.S."/>
            <person name="Lan Q."/>
            <person name="Lehman H.K."/>
            <person name="Lorenzen M."/>
            <person name="Merzendorfer H."/>
            <person name="Michalopoulos I."/>
            <person name="Morton D.B."/>
            <person name="Muthukrishnan S."/>
            <person name="Oakeshott J.G."/>
            <person name="Palmer W."/>
            <person name="Park Y."/>
            <person name="Passarelli A.L."/>
            <person name="Rozas J."/>
            <person name="Schwartz L.M."/>
            <person name="Smith W."/>
            <person name="Southgate A."/>
            <person name="Vilcinskas A."/>
            <person name="Vogt R."/>
            <person name="Wang P."/>
            <person name="Werren J."/>
            <person name="Yu X.Q."/>
            <person name="Zhou J.J."/>
            <person name="Brown S.J."/>
            <person name="Scherer S.E."/>
            <person name="Richards S."/>
            <person name="Blissard G.W."/>
        </authorList>
    </citation>
    <scope>NUCLEOTIDE SEQUENCE</scope>
</reference>
<dbReference type="GO" id="GO:0005549">
    <property type="term" value="F:odorant binding"/>
    <property type="evidence" value="ECO:0007669"/>
    <property type="project" value="InterPro"/>
</dbReference>
<dbReference type="InterPro" id="IPR006170">
    <property type="entry name" value="PBP/GOBP"/>
</dbReference>
<dbReference type="GO" id="GO:0007608">
    <property type="term" value="P:sensory perception of smell"/>
    <property type="evidence" value="ECO:0007669"/>
    <property type="project" value="TreeGrafter"/>
</dbReference>
<dbReference type="EMBL" id="JH668343">
    <property type="protein sequence ID" value="KAG6447329.1"/>
    <property type="molecule type" value="Genomic_DNA"/>
</dbReference>
<comment type="subcellular location">
    <subcellularLocation>
        <location evidence="1">Secreted</location>
    </subcellularLocation>
</comment>
<keyword evidence="6" id="KW-1185">Reference proteome</keyword>
<organism evidence="5 6">
    <name type="scientific">Manduca sexta</name>
    <name type="common">Tobacco hawkmoth</name>
    <name type="synonym">Tobacco hornworm</name>
    <dbReference type="NCBI Taxonomy" id="7130"/>
    <lineage>
        <taxon>Eukaryota</taxon>
        <taxon>Metazoa</taxon>
        <taxon>Ecdysozoa</taxon>
        <taxon>Arthropoda</taxon>
        <taxon>Hexapoda</taxon>
        <taxon>Insecta</taxon>
        <taxon>Pterygota</taxon>
        <taxon>Neoptera</taxon>
        <taxon>Endopterygota</taxon>
        <taxon>Lepidoptera</taxon>
        <taxon>Glossata</taxon>
        <taxon>Ditrysia</taxon>
        <taxon>Bombycoidea</taxon>
        <taxon>Sphingidae</taxon>
        <taxon>Sphinginae</taxon>
        <taxon>Sphingini</taxon>
        <taxon>Manduca</taxon>
    </lineage>
</organism>
<dbReference type="EMBL" id="JH668343">
    <property type="protein sequence ID" value="KAG6447328.1"/>
    <property type="molecule type" value="Genomic_DNA"/>
</dbReference>
<dbReference type="AlphaFoldDB" id="A0A921YX92"/>
<keyword evidence="4" id="KW-1133">Transmembrane helix</keyword>
<comment type="similarity">
    <text evidence="2">Belongs to the PBP/GOBP family.</text>
</comment>
<evidence type="ECO:0000313" key="5">
    <source>
        <dbReference type="EMBL" id="KAG6447329.1"/>
    </source>
</evidence>